<reference evidence="1" key="1">
    <citation type="journal article" date="2021" name="J Fungi (Basel)">
        <title>Virulence traits and population genomics of the black yeast Aureobasidium melanogenum.</title>
        <authorList>
            <person name="Cernosa A."/>
            <person name="Sun X."/>
            <person name="Gostincar C."/>
            <person name="Fang C."/>
            <person name="Gunde-Cimerman N."/>
            <person name="Song Z."/>
        </authorList>
    </citation>
    <scope>NUCLEOTIDE SEQUENCE</scope>
    <source>
        <strain evidence="1">EXF-8016</strain>
    </source>
</reference>
<sequence>MGIICAQHRWSPRDVLAVLAMASCFGQAERDVGTVVDVVQVQSSTLFRYSCRRCSGTVVDVVQVQLSTLSTNHDEFLLRDLPR</sequence>
<evidence type="ECO:0000313" key="1">
    <source>
        <dbReference type="EMBL" id="KAH0237665.1"/>
    </source>
</evidence>
<dbReference type="EMBL" id="JAHFYH010000001">
    <property type="protein sequence ID" value="KAH0237665.1"/>
    <property type="molecule type" value="Genomic_DNA"/>
</dbReference>
<reference evidence="1" key="2">
    <citation type="submission" date="2021-08" db="EMBL/GenBank/DDBJ databases">
        <authorList>
            <person name="Gostincar C."/>
            <person name="Sun X."/>
            <person name="Song Z."/>
            <person name="Gunde-Cimerman N."/>
        </authorList>
    </citation>
    <scope>NUCLEOTIDE SEQUENCE</scope>
    <source>
        <strain evidence="1">EXF-8016</strain>
    </source>
</reference>
<accession>A0A9P8KCN3</accession>
<proteinExistence type="predicted"/>
<name>A0A9P8KCN3_AURME</name>
<organism evidence="1 2">
    <name type="scientific">Aureobasidium melanogenum</name>
    <name type="common">Aureobasidium pullulans var. melanogenum</name>
    <dbReference type="NCBI Taxonomy" id="46634"/>
    <lineage>
        <taxon>Eukaryota</taxon>
        <taxon>Fungi</taxon>
        <taxon>Dikarya</taxon>
        <taxon>Ascomycota</taxon>
        <taxon>Pezizomycotina</taxon>
        <taxon>Dothideomycetes</taxon>
        <taxon>Dothideomycetidae</taxon>
        <taxon>Dothideales</taxon>
        <taxon>Saccotheciaceae</taxon>
        <taxon>Aureobasidium</taxon>
    </lineage>
</organism>
<gene>
    <name evidence="1" type="ORF">KCV03_g206</name>
</gene>
<dbReference type="Proteomes" id="UP000767238">
    <property type="component" value="Unassembled WGS sequence"/>
</dbReference>
<comment type="caution">
    <text evidence="1">The sequence shown here is derived from an EMBL/GenBank/DDBJ whole genome shotgun (WGS) entry which is preliminary data.</text>
</comment>
<feature type="non-terminal residue" evidence="1">
    <location>
        <position position="83"/>
    </location>
</feature>
<evidence type="ECO:0000313" key="2">
    <source>
        <dbReference type="Proteomes" id="UP000767238"/>
    </source>
</evidence>
<protein>
    <submittedName>
        <fullName evidence="1">Uncharacterized protein</fullName>
    </submittedName>
</protein>
<dbReference type="AlphaFoldDB" id="A0A9P8KCN3"/>